<feature type="signal peptide" evidence="2">
    <location>
        <begin position="1"/>
        <end position="29"/>
    </location>
</feature>
<feature type="chain" id="PRO_5045332271" evidence="2">
    <location>
        <begin position="30"/>
        <end position="216"/>
    </location>
</feature>
<evidence type="ECO:0000313" key="3">
    <source>
        <dbReference type="EMBL" id="MDV7214912.1"/>
    </source>
</evidence>
<comment type="caution">
    <text evidence="3">The sequence shown here is derived from an EMBL/GenBank/DDBJ whole genome shotgun (WGS) entry which is preliminary data.</text>
</comment>
<name>A0ABU4F2V4_9ACTN</name>
<organism evidence="3 4">
    <name type="scientific">Streptomyces prunicolor</name>
    <dbReference type="NCBI Taxonomy" id="67348"/>
    <lineage>
        <taxon>Bacteria</taxon>
        <taxon>Bacillati</taxon>
        <taxon>Actinomycetota</taxon>
        <taxon>Actinomycetes</taxon>
        <taxon>Kitasatosporales</taxon>
        <taxon>Streptomycetaceae</taxon>
        <taxon>Streptomyces</taxon>
    </lineage>
</organism>
<keyword evidence="2" id="KW-0732">Signal</keyword>
<reference evidence="3 4" key="1">
    <citation type="submission" date="2023-10" db="EMBL/GenBank/DDBJ databases">
        <title>Characterization of rhizosphere-enriched actinobacteria from wheat plants lab-grown on chernevaya soil.</title>
        <authorList>
            <person name="Tikhonova E.N."/>
            <person name="Konopkin A."/>
            <person name="Kravchenko I.K."/>
        </authorList>
    </citation>
    <scope>NUCLEOTIDE SEQUENCE [LARGE SCALE GENOMIC DNA]</scope>
    <source>
        <strain evidence="3 4">RR29</strain>
    </source>
</reference>
<proteinExistence type="predicted"/>
<keyword evidence="4" id="KW-1185">Reference proteome</keyword>
<evidence type="ECO:0000313" key="4">
    <source>
        <dbReference type="Proteomes" id="UP001187346"/>
    </source>
</evidence>
<feature type="region of interest" description="Disordered" evidence="1">
    <location>
        <begin position="41"/>
        <end position="70"/>
    </location>
</feature>
<dbReference type="EMBL" id="JAWMAJ010000006">
    <property type="protein sequence ID" value="MDV7214912.1"/>
    <property type="molecule type" value="Genomic_DNA"/>
</dbReference>
<dbReference type="Proteomes" id="UP001187346">
    <property type="component" value="Unassembled WGS sequence"/>
</dbReference>
<protein>
    <submittedName>
        <fullName evidence="3">Uncharacterized protein</fullName>
    </submittedName>
</protein>
<accession>A0ABU4F2V4</accession>
<dbReference type="RefSeq" id="WP_317769986.1">
    <property type="nucleotide sequence ID" value="NZ_JAWMAJ010000006.1"/>
</dbReference>
<evidence type="ECO:0000256" key="1">
    <source>
        <dbReference type="SAM" id="MobiDB-lite"/>
    </source>
</evidence>
<sequence length="216" mass="22808">MGIGKWRASTGAAIAAVLLCFGSMGTAAAEELPSDGAAVTDDTAISADQTTDINDRQGWEDDTDQPLSVDAPSVCDQPSTWYSITSKKSIQIPSWWNGTKFKDGPGGTMAVSVTKSGTISAEIAGSIEFSTNAIIAKAKTQVSVKVGASVTIATGHNYSHEISRNKYGHLQYGAWGYKLTWKKYRSAGVCGAVELGQGTATVPTSETGWHYWETSS</sequence>
<gene>
    <name evidence="3" type="ORF">R5A26_02995</name>
</gene>
<evidence type="ECO:0000256" key="2">
    <source>
        <dbReference type="SAM" id="SignalP"/>
    </source>
</evidence>